<sequence>MLKRKKLWIFLAVVILLLLGFGLYRYYIYVTQDMRADETTAVLAAKQETSLVTVTDTQKSVWDTICWTIEGLDKENRPVMVWVTMDENGKVKHGKEAVHEELLSNGVSETQVKQKIQKEVPDVAELRIQPGMYNGEYAWQLYYRSQDHYFYQFYRFSDGQSIGGPFTLPNR</sequence>
<name>A0A9X2B4G4_9BACL</name>
<dbReference type="EMBL" id="JALIRP010000002">
    <property type="protein sequence ID" value="MCJ8011043.1"/>
    <property type="molecule type" value="Genomic_DNA"/>
</dbReference>
<keyword evidence="1" id="KW-1133">Transmembrane helix</keyword>
<evidence type="ECO:0000313" key="3">
    <source>
        <dbReference type="EMBL" id="MCJ8011043.1"/>
    </source>
</evidence>
<dbReference type="InterPro" id="IPR046350">
    <property type="entry name" value="Cystatin_sf"/>
</dbReference>
<dbReference type="InterPro" id="IPR041401">
    <property type="entry name" value="TseB-like_dom"/>
</dbReference>
<dbReference type="SUPFAM" id="SSF54403">
    <property type="entry name" value="Cystatin/monellin"/>
    <property type="match status" value="2"/>
</dbReference>
<keyword evidence="1" id="KW-0472">Membrane</keyword>
<evidence type="ECO:0000313" key="4">
    <source>
        <dbReference type="Proteomes" id="UP001139347"/>
    </source>
</evidence>
<keyword evidence="4" id="KW-1185">Reference proteome</keyword>
<evidence type="ECO:0000259" key="2">
    <source>
        <dbReference type="Pfam" id="PF17881"/>
    </source>
</evidence>
<dbReference type="RefSeq" id="WP_244721085.1">
    <property type="nucleotide sequence ID" value="NZ_JALIRP010000002.1"/>
</dbReference>
<reference evidence="3" key="1">
    <citation type="submission" date="2022-04" db="EMBL/GenBank/DDBJ databases">
        <title>Paenibacillus mangrovi sp. nov., a novel endophytic bacterium isolated from bark of Kandelia candel.</title>
        <authorList>
            <person name="Tuo L."/>
        </authorList>
    </citation>
    <scope>NUCLEOTIDE SEQUENCE</scope>
    <source>
        <strain evidence="3">KQZ6P-2</strain>
    </source>
</reference>
<gene>
    <name evidence="3" type="ORF">MUG84_04705</name>
</gene>
<feature type="domain" description="Cell wall elongation regulator TseB-like" evidence="2">
    <location>
        <begin position="41"/>
        <end position="83"/>
    </location>
</feature>
<protein>
    <submittedName>
        <fullName evidence="3">DUF5590 domain-containing protein</fullName>
    </submittedName>
</protein>
<proteinExistence type="predicted"/>
<dbReference type="Gene3D" id="3.10.450.40">
    <property type="match status" value="2"/>
</dbReference>
<comment type="caution">
    <text evidence="3">The sequence shown here is derived from an EMBL/GenBank/DDBJ whole genome shotgun (WGS) entry which is preliminary data.</text>
</comment>
<organism evidence="3 4">
    <name type="scientific">Paenibacillus mangrovi</name>
    <dbReference type="NCBI Taxonomy" id="2931978"/>
    <lineage>
        <taxon>Bacteria</taxon>
        <taxon>Bacillati</taxon>
        <taxon>Bacillota</taxon>
        <taxon>Bacilli</taxon>
        <taxon>Bacillales</taxon>
        <taxon>Paenibacillaceae</taxon>
        <taxon>Paenibacillus</taxon>
    </lineage>
</organism>
<dbReference type="Proteomes" id="UP001139347">
    <property type="component" value="Unassembled WGS sequence"/>
</dbReference>
<dbReference type="AlphaFoldDB" id="A0A9X2B4G4"/>
<evidence type="ECO:0000256" key="1">
    <source>
        <dbReference type="SAM" id="Phobius"/>
    </source>
</evidence>
<keyword evidence="1" id="KW-0812">Transmembrane</keyword>
<feature type="transmembrane region" description="Helical" evidence="1">
    <location>
        <begin position="7"/>
        <end position="27"/>
    </location>
</feature>
<dbReference type="Pfam" id="PF17881">
    <property type="entry name" value="TseB"/>
    <property type="match status" value="1"/>
</dbReference>
<accession>A0A9X2B4G4</accession>